<gene>
    <name evidence="1" type="ORF">ACFOUR_00260</name>
</gene>
<protein>
    <submittedName>
        <fullName evidence="1">Uncharacterized protein</fullName>
    </submittedName>
</protein>
<evidence type="ECO:0000313" key="2">
    <source>
        <dbReference type="Proteomes" id="UP001595846"/>
    </source>
</evidence>
<dbReference type="AlphaFoldDB" id="A0ABD5NJL2"/>
<dbReference type="EMBL" id="JBHSAQ010000001">
    <property type="protein sequence ID" value="MFC3956804.1"/>
    <property type="molecule type" value="Genomic_DNA"/>
</dbReference>
<reference evidence="1 2" key="1">
    <citation type="journal article" date="2019" name="Int. J. Syst. Evol. Microbiol.">
        <title>The Global Catalogue of Microorganisms (GCM) 10K type strain sequencing project: providing services to taxonomists for standard genome sequencing and annotation.</title>
        <authorList>
            <consortium name="The Broad Institute Genomics Platform"/>
            <consortium name="The Broad Institute Genome Sequencing Center for Infectious Disease"/>
            <person name="Wu L."/>
            <person name="Ma J."/>
        </authorList>
    </citation>
    <scope>NUCLEOTIDE SEQUENCE [LARGE SCALE GENOMIC DNA]</scope>
    <source>
        <strain evidence="1 2">IBRC-M 10256</strain>
    </source>
</reference>
<dbReference type="Proteomes" id="UP001595846">
    <property type="component" value="Unassembled WGS sequence"/>
</dbReference>
<name>A0ABD5NJL2_9EURY</name>
<keyword evidence="2" id="KW-1185">Reference proteome</keyword>
<proteinExistence type="predicted"/>
<comment type="caution">
    <text evidence="1">The sequence shown here is derived from an EMBL/GenBank/DDBJ whole genome shotgun (WGS) entry which is preliminary data.</text>
</comment>
<accession>A0ABD5NJL2</accession>
<dbReference type="RefSeq" id="WP_256532256.1">
    <property type="nucleotide sequence ID" value="NZ_CP101824.1"/>
</dbReference>
<dbReference type="GeneID" id="73905035"/>
<organism evidence="1 2">
    <name type="scientific">Halovivax cerinus</name>
    <dbReference type="NCBI Taxonomy" id="1487865"/>
    <lineage>
        <taxon>Archaea</taxon>
        <taxon>Methanobacteriati</taxon>
        <taxon>Methanobacteriota</taxon>
        <taxon>Stenosarchaea group</taxon>
        <taxon>Halobacteria</taxon>
        <taxon>Halobacteriales</taxon>
        <taxon>Natrialbaceae</taxon>
        <taxon>Halovivax</taxon>
    </lineage>
</organism>
<sequence length="674" mass="73712">MVTIEVIDTTIRVTDRVENVVAVETVGWDEIDSRHSFPMQVDGQIAGRVTSLTGTASFAEVSTCEDGVVGTRRPIMPDDTPVEQSGSSLLMGEGSISVSVRFDRPGRIEYEADGSLTLSFDQPTPVTIGFESRVSYPRHTVTVPRTTDGVATAISHFAAAVRRGAPQRSADPNRRHPPRLTFGDRCDIPEAVSENVPESGLELVVPDRRPYLFPAAPLSYYVGARVAIEACETARLRTREGTVLAELGSLPAYQYEVARLLRRVFLVECLVRYDQVASADPAELALVDQLDVDPAAYVDATDVERLRTCLDLDFDRVGRALPEWHAVSYVEPTWENARGLPYLVRDLSAVMLPDAAPGRMRDERHEALRTRHESVPARAFDGGPHGSALAWLSEEEPPDEILYVPTVESFESEARYLDRQAETERATVVCTDDERRSTARLGADLLDELGPEMLDVDVRHGVTRAELRDLLDTGVDLLHFVGDVDCGFSCSDGVLDPAELARSNARVVFLDGPAGFETGRACVRNGSVACIAHDGSAGPADPAARERLFGLLGRSCTIDEAVRYAAGPGPGTPFRALGDAFVQVTRSMRLYSTLATVESLGVDRYHVTAHQYIPKAGFIWRPSEEVTAKLCAQPIEFTTTGPEFASIVASEDVIPIIDGQIHWNLTETPFYPFV</sequence>
<evidence type="ECO:0000313" key="1">
    <source>
        <dbReference type="EMBL" id="MFC3956804.1"/>
    </source>
</evidence>